<dbReference type="RefSeq" id="WP_168149072.1">
    <property type="nucleotide sequence ID" value="NZ_JAAVXB010000009.1"/>
</dbReference>
<dbReference type="Pfam" id="PF00775">
    <property type="entry name" value="Dioxygenase_C"/>
    <property type="match status" value="1"/>
</dbReference>
<evidence type="ECO:0000313" key="5">
    <source>
        <dbReference type="EMBL" id="NKF23754.1"/>
    </source>
</evidence>
<dbReference type="PANTHER" id="PTHR33711">
    <property type="entry name" value="DIOXYGENASE, PUTATIVE (AFU_ORTHOLOGUE AFUA_2G02910)-RELATED"/>
    <property type="match status" value="1"/>
</dbReference>
<dbReference type="EMBL" id="JAAVXB010000009">
    <property type="protein sequence ID" value="NKF23754.1"/>
    <property type="molecule type" value="Genomic_DNA"/>
</dbReference>
<evidence type="ECO:0000259" key="4">
    <source>
        <dbReference type="PROSITE" id="PS00083"/>
    </source>
</evidence>
<dbReference type="SUPFAM" id="SSF49482">
    <property type="entry name" value="Aromatic compound dioxygenase"/>
    <property type="match status" value="1"/>
</dbReference>
<dbReference type="InterPro" id="IPR000627">
    <property type="entry name" value="Intradiol_dOase_C"/>
</dbReference>
<dbReference type="GO" id="GO:0008199">
    <property type="term" value="F:ferric iron binding"/>
    <property type="evidence" value="ECO:0007669"/>
    <property type="project" value="InterPro"/>
</dbReference>
<keyword evidence="3 5" id="KW-0560">Oxidoreductase</keyword>
<protein>
    <submittedName>
        <fullName evidence="5">Protocatechuate 3,4-dioxygenase subunit alpha</fullName>
        <ecNumber evidence="5">1.13.11.3</ecNumber>
    </submittedName>
</protein>
<dbReference type="EC" id="1.13.11.3" evidence="5"/>
<comment type="caution">
    <text evidence="5">The sequence shown here is derived from an EMBL/GenBank/DDBJ whole genome shotgun (WGS) entry which is preliminary data.</text>
</comment>
<proteinExistence type="inferred from homology"/>
<keyword evidence="2" id="KW-0223">Dioxygenase</keyword>
<organism evidence="5 6">
    <name type="scientific">Solimonas marina</name>
    <dbReference type="NCBI Taxonomy" id="2714601"/>
    <lineage>
        <taxon>Bacteria</taxon>
        <taxon>Pseudomonadati</taxon>
        <taxon>Pseudomonadota</taxon>
        <taxon>Gammaproteobacteria</taxon>
        <taxon>Nevskiales</taxon>
        <taxon>Nevskiaceae</taxon>
        <taxon>Solimonas</taxon>
    </lineage>
</organism>
<keyword evidence="6" id="KW-1185">Reference proteome</keyword>
<reference evidence="5" key="1">
    <citation type="submission" date="2020-03" db="EMBL/GenBank/DDBJ databases">
        <title>Solimonas marina sp. nov., isolated from deep seawater of the Pacific Ocean.</title>
        <authorList>
            <person name="Liu X."/>
            <person name="Lai Q."/>
            <person name="Sun F."/>
            <person name="Gai Y."/>
            <person name="Li G."/>
            <person name="Shao Z."/>
        </authorList>
    </citation>
    <scope>NUCLEOTIDE SEQUENCE</scope>
    <source>
        <strain evidence="5">C16B3</strain>
    </source>
</reference>
<dbReference type="PROSITE" id="PS00083">
    <property type="entry name" value="INTRADIOL_DIOXYGENAS"/>
    <property type="match status" value="1"/>
</dbReference>
<dbReference type="GO" id="GO:0018578">
    <property type="term" value="F:protocatechuate 3,4-dioxygenase activity"/>
    <property type="evidence" value="ECO:0007669"/>
    <property type="project" value="UniProtKB-EC"/>
</dbReference>
<comment type="similarity">
    <text evidence="1">Belongs to the intradiol ring-cleavage dioxygenase family.</text>
</comment>
<feature type="domain" description="Intradiol ring-cleavage dioxygenases" evidence="4">
    <location>
        <begin position="37"/>
        <end position="65"/>
    </location>
</feature>
<gene>
    <name evidence="5" type="primary">pcaG</name>
    <name evidence="5" type="ORF">G7Y82_15660</name>
</gene>
<dbReference type="InterPro" id="IPR012786">
    <property type="entry name" value="Protocat_dOase_a"/>
</dbReference>
<dbReference type="InterPro" id="IPR015889">
    <property type="entry name" value="Intradiol_dOase_core"/>
</dbReference>
<dbReference type="AlphaFoldDB" id="A0A970B9V8"/>
<accession>A0A970B9V8</accession>
<dbReference type="PANTHER" id="PTHR33711:SF9">
    <property type="entry name" value="PROTOCATECHUATE 3,4-DIOXYGENASE ALPHA CHAIN"/>
    <property type="match status" value="1"/>
</dbReference>
<name>A0A970B9V8_9GAMM</name>
<sequence>MSFQQTASQTVGPYFIIGFQNGVHTDNAGDQAGAVTIHGRVFDGKGTPVTDGVLEFWQADANGHYADASDAGFLRVPLDADGNFTLRTVKPGRVAGPNGTLQAPHLVVNVFMRGLLKHAPTRVYFDDEAANGEDPILALVPVTRRATLIAKPSTDGSYVWDLHMQGADETVFFSY</sequence>
<evidence type="ECO:0000256" key="3">
    <source>
        <dbReference type="ARBA" id="ARBA00023002"/>
    </source>
</evidence>
<evidence type="ECO:0000256" key="2">
    <source>
        <dbReference type="ARBA" id="ARBA00022964"/>
    </source>
</evidence>
<evidence type="ECO:0000313" key="6">
    <source>
        <dbReference type="Proteomes" id="UP000653472"/>
    </source>
</evidence>
<dbReference type="InterPro" id="IPR050770">
    <property type="entry name" value="Intradiol_RC_Dioxygenase"/>
</dbReference>
<dbReference type="NCBIfam" id="TIGR02423">
    <property type="entry name" value="protocat_alph"/>
    <property type="match status" value="1"/>
</dbReference>
<evidence type="ECO:0000256" key="1">
    <source>
        <dbReference type="ARBA" id="ARBA00007825"/>
    </source>
</evidence>
<dbReference type="Proteomes" id="UP000653472">
    <property type="component" value="Unassembled WGS sequence"/>
</dbReference>
<dbReference type="Gene3D" id="2.60.130.10">
    <property type="entry name" value="Aromatic compound dioxygenase"/>
    <property type="match status" value="1"/>
</dbReference>